<sequence>MNTMVDVARKALKANQDQEFHTLFETVKSELFNRWKEESNPSLTDEELLEIKRGELYKLLTIDGHFYRNDDGTWTTIRPEI</sequence>
<dbReference type="RefSeq" id="WP_121940574.1">
    <property type="nucleotide sequence ID" value="NZ_CP137846.1"/>
</dbReference>
<evidence type="ECO:0000313" key="2">
    <source>
        <dbReference type="Proteomes" id="UP000267246"/>
    </source>
</evidence>
<dbReference type="AlphaFoldDB" id="A0A3M0AIU5"/>
<comment type="caution">
    <text evidence="1">The sequence shown here is derived from an EMBL/GenBank/DDBJ whole genome shotgun (WGS) entry which is preliminary data.</text>
</comment>
<evidence type="ECO:0008006" key="3">
    <source>
        <dbReference type="Google" id="ProtNLM"/>
    </source>
</evidence>
<dbReference type="Gene3D" id="1.10.10.1250">
    <property type="entry name" value="RNA polymerase, subunit delta, N-terminal domain"/>
    <property type="match status" value="1"/>
</dbReference>
<dbReference type="InterPro" id="IPR038087">
    <property type="entry name" value="RNAP_delta_N_dom_sf"/>
</dbReference>
<dbReference type="EMBL" id="REFI01000005">
    <property type="protein sequence ID" value="RMA79032.1"/>
    <property type="molecule type" value="Genomic_DNA"/>
</dbReference>
<proteinExistence type="predicted"/>
<reference evidence="1 2" key="1">
    <citation type="submission" date="2018-10" db="EMBL/GenBank/DDBJ databases">
        <title>Genomic Encyclopedia of Archaeal and Bacterial Type Strains, Phase II (KMG-II): from individual species to whole genera.</title>
        <authorList>
            <person name="Goeker M."/>
        </authorList>
    </citation>
    <scope>NUCLEOTIDE SEQUENCE [LARGE SCALE GENOMIC DNA]</scope>
    <source>
        <strain evidence="1 2">ATCC 29870</strain>
    </source>
</reference>
<gene>
    <name evidence="1" type="ORF">JN00_0077</name>
</gene>
<organism evidence="1 2">
    <name type="scientific">Metamycoplasma subdolum</name>
    <dbReference type="NCBI Taxonomy" id="92407"/>
    <lineage>
        <taxon>Bacteria</taxon>
        <taxon>Bacillati</taxon>
        <taxon>Mycoplasmatota</taxon>
        <taxon>Mycoplasmoidales</taxon>
        <taxon>Metamycoplasmataceae</taxon>
        <taxon>Metamycoplasma</taxon>
    </lineage>
</organism>
<dbReference type="NCBIfam" id="NF045964">
    <property type="entry name" value="RNAP_delt_plasma"/>
    <property type="match status" value="1"/>
</dbReference>
<name>A0A3M0AIU5_9BACT</name>
<accession>A0A3M0AIU5</accession>
<dbReference type="OrthoDB" id="399771at2"/>
<keyword evidence="2" id="KW-1185">Reference proteome</keyword>
<protein>
    <recommendedName>
        <fullName evidence="3">RNAP delta factor</fullName>
    </recommendedName>
</protein>
<evidence type="ECO:0000313" key="1">
    <source>
        <dbReference type="EMBL" id="RMA79032.1"/>
    </source>
</evidence>
<dbReference type="Proteomes" id="UP000267246">
    <property type="component" value="Unassembled WGS sequence"/>
</dbReference>